<sequence>MTYSVRGFCRISARPALVALSLALLAGCANRQHVTVGALPDDYRTNHPITIAEREQVTDIPVAQADQKLSPMQRGIVQGAIANYRRGGSGMLYVLVPSGTSNQAAAYRLSTEVSAMLRRGGIKANNIAIENYPVENPEAAAPIRISYYAMTAGTTPCGRWPDDLASTPENKHYANFGCASQNNLAAQIANPADLLGPRVMSPIDSDRTTERLNGDQGYVKMSPAQTDNWQEPRSKQAEY</sequence>
<evidence type="ECO:0000256" key="2">
    <source>
        <dbReference type="SAM" id="SignalP"/>
    </source>
</evidence>
<feature type="chain" id="PRO_5044363340" evidence="2">
    <location>
        <begin position="32"/>
        <end position="239"/>
    </location>
</feature>
<reference evidence="3" key="1">
    <citation type="submission" date="2020-09" db="EMBL/GenBank/DDBJ databases">
        <authorList>
            <person name="Dalcin Martins P."/>
        </authorList>
    </citation>
    <scope>NUCLEOTIDE SEQUENCE</scope>
    <source>
        <strain evidence="3">MAG47</strain>
    </source>
</reference>
<gene>
    <name evidence="3" type="ORF">IH622_00610</name>
</gene>
<evidence type="ECO:0000313" key="3">
    <source>
        <dbReference type="EMBL" id="MBE0559322.1"/>
    </source>
</evidence>
<dbReference type="NCBIfam" id="TIGR02522">
    <property type="entry name" value="pilus_cpaD"/>
    <property type="match status" value="1"/>
</dbReference>
<evidence type="ECO:0000256" key="1">
    <source>
        <dbReference type="SAM" id="MobiDB-lite"/>
    </source>
</evidence>
<dbReference type="AlphaFoldDB" id="A0A011VGR9"/>
<protein>
    <submittedName>
        <fullName evidence="3">CpaD family pilus assembly protein</fullName>
    </submittedName>
</protein>
<comment type="caution">
    <text evidence="3">The sequence shown here is derived from an EMBL/GenBank/DDBJ whole genome shotgun (WGS) entry which is preliminary data.</text>
</comment>
<feature type="compositionally biased region" description="Basic and acidic residues" evidence="1">
    <location>
        <begin position="230"/>
        <end position="239"/>
    </location>
</feature>
<accession>A0A011VGR9</accession>
<keyword evidence="2" id="KW-0732">Signal</keyword>
<feature type="signal peptide" evidence="2">
    <location>
        <begin position="1"/>
        <end position="31"/>
    </location>
</feature>
<dbReference type="InterPro" id="IPR013361">
    <property type="entry name" value="Pilus_CpaD"/>
</dbReference>
<organism evidence="3 4">
    <name type="scientific">Brucella anthropi</name>
    <name type="common">Ochrobactrum anthropi</name>
    <dbReference type="NCBI Taxonomy" id="529"/>
    <lineage>
        <taxon>Bacteria</taxon>
        <taxon>Pseudomonadati</taxon>
        <taxon>Pseudomonadota</taxon>
        <taxon>Alphaproteobacteria</taxon>
        <taxon>Hyphomicrobiales</taxon>
        <taxon>Brucellaceae</taxon>
        <taxon>Brucella/Ochrobactrum group</taxon>
        <taxon>Brucella</taxon>
    </lineage>
</organism>
<dbReference type="EMBL" id="JACZKO010000002">
    <property type="protein sequence ID" value="MBE0559322.1"/>
    <property type="molecule type" value="Genomic_DNA"/>
</dbReference>
<name>A0A011VGR9_BRUAN</name>
<dbReference type="GeneID" id="61318828"/>
<reference evidence="3" key="2">
    <citation type="submission" date="2020-10" db="EMBL/GenBank/DDBJ databases">
        <title>Enrichment of novel Verrucomicrobia, Bacteroidetes and Krumholzibacteria in an oxygen-limited, methane- and iron-fed bioreactor inoculated with Bothnian Sea sediments.</title>
        <authorList>
            <person name="Martins P.D."/>
            <person name="de Jong A."/>
            <person name="Lenstra W.K."/>
            <person name="van Helmond N.A.G.M."/>
            <person name="Slomp C.P."/>
            <person name="Jetten M.S.M."/>
            <person name="Welte C.U."/>
            <person name="Rasigraf O."/>
        </authorList>
    </citation>
    <scope>NUCLEOTIDE SEQUENCE</scope>
    <source>
        <strain evidence="3">MAG47</strain>
    </source>
</reference>
<dbReference type="InterPro" id="IPR019027">
    <property type="entry name" value="Pilus_biogenesis_CpaD-related"/>
</dbReference>
<dbReference type="RefSeq" id="WP_010657799.1">
    <property type="nucleotide sequence ID" value="NZ_CP044970.1"/>
</dbReference>
<dbReference type="PROSITE" id="PS51257">
    <property type="entry name" value="PROKAR_LIPOPROTEIN"/>
    <property type="match status" value="1"/>
</dbReference>
<evidence type="ECO:0000313" key="4">
    <source>
        <dbReference type="Proteomes" id="UP000642265"/>
    </source>
</evidence>
<dbReference type="Pfam" id="PF09476">
    <property type="entry name" value="Pilus_CpaD"/>
    <property type="match status" value="1"/>
</dbReference>
<feature type="compositionally biased region" description="Basic and acidic residues" evidence="1">
    <location>
        <begin position="204"/>
        <end position="213"/>
    </location>
</feature>
<feature type="region of interest" description="Disordered" evidence="1">
    <location>
        <begin position="201"/>
        <end position="239"/>
    </location>
</feature>
<dbReference type="Proteomes" id="UP000642265">
    <property type="component" value="Unassembled WGS sequence"/>
</dbReference>
<proteinExistence type="predicted"/>